<dbReference type="InterPro" id="IPR013783">
    <property type="entry name" value="Ig-like_fold"/>
</dbReference>
<dbReference type="Gene3D" id="2.60.40.10">
    <property type="entry name" value="Immunoglobulins"/>
    <property type="match status" value="5"/>
</dbReference>
<evidence type="ECO:0000259" key="1">
    <source>
        <dbReference type="Pfam" id="PF16403"/>
    </source>
</evidence>
<dbReference type="InterPro" id="IPR010620">
    <property type="entry name" value="SBBP_repeat"/>
</dbReference>
<dbReference type="PANTHER" id="PTHR35580:SF1">
    <property type="entry name" value="PHYTASE-LIKE DOMAIN-CONTAINING PROTEIN"/>
    <property type="match status" value="1"/>
</dbReference>
<protein>
    <recommendedName>
        <fullName evidence="1">Pesticidal crystal protein Cry22Aa Ig-like domain-containing protein</fullName>
    </recommendedName>
</protein>
<feature type="domain" description="Pesticidal crystal protein Cry22Aa Ig-like" evidence="1">
    <location>
        <begin position="395"/>
        <end position="467"/>
    </location>
</feature>
<dbReference type="SUPFAM" id="SSF101898">
    <property type="entry name" value="NHL repeat"/>
    <property type="match status" value="1"/>
</dbReference>
<name>A0A6C0KLI6_9ZZZZ</name>
<evidence type="ECO:0000313" key="2">
    <source>
        <dbReference type="EMBL" id="QHU18026.1"/>
    </source>
</evidence>
<dbReference type="InterPro" id="IPR032179">
    <property type="entry name" value="Cry22Aa_Ig-like"/>
</dbReference>
<reference evidence="2" key="1">
    <citation type="journal article" date="2020" name="Nature">
        <title>Giant virus diversity and host interactions through global metagenomics.</title>
        <authorList>
            <person name="Schulz F."/>
            <person name="Roux S."/>
            <person name="Paez-Espino D."/>
            <person name="Jungbluth S."/>
            <person name="Walsh D.A."/>
            <person name="Denef V.J."/>
            <person name="McMahon K.D."/>
            <person name="Konstantinidis K.T."/>
            <person name="Eloe-Fadrosh E.A."/>
            <person name="Kyrpides N.C."/>
            <person name="Woyke T."/>
        </authorList>
    </citation>
    <scope>NUCLEOTIDE SEQUENCE</scope>
    <source>
        <strain evidence="2">GVMAG-S-3300012919-55</strain>
    </source>
</reference>
<feature type="domain" description="Pesticidal crystal protein Cry22Aa Ig-like" evidence="1">
    <location>
        <begin position="791"/>
        <end position="858"/>
    </location>
</feature>
<feature type="domain" description="Pesticidal crystal protein Cry22Aa Ig-like" evidence="1">
    <location>
        <begin position="1653"/>
        <end position="1724"/>
    </location>
</feature>
<dbReference type="PANTHER" id="PTHR35580">
    <property type="entry name" value="CELL SURFACE GLYCOPROTEIN (S-LAYER PROTEIN)-LIKE PROTEIN"/>
    <property type="match status" value="1"/>
</dbReference>
<accession>A0A6C0KLI6</accession>
<dbReference type="Pfam" id="PF06739">
    <property type="entry name" value="SBBP"/>
    <property type="match status" value="2"/>
</dbReference>
<sequence>MSGTSNSVYELYHEDTDQTVNIYSLNDDTTTISEIFDFVNDRGLETNSMDSNLSLINISGDTEVQSSPYPVSDQAFSTDFNDIGWQEFINAIPSTKSITYFYLFSNEINSSGNYTYYVVIKGLTDTYTTNEGDIRIYGENITLSTDKEYTDTTAIGNQLRNIDNLDCNIYFIFYQNANYINDDIEFIYINSSSLRLEPSDNDTWDIIYYNKHFVTNFQFTISGATLNSVPTEVPSGFDISINDISNVIECSLSDLDGDVLDTLDSSNGLLMNLDLSGDLSFISLTDIEFQGYKYSEGTNEEDLIFYYKDTIAPVITLIGDNPLTIGIDSTYTESGAEAFDNVYGDISDDLVINNNINTSQVGTYEVSYNVSDTKGNVATEVIRTVEVVDDNIPVITLIGDSSVTISLAEEYDDSGATAFDNVDGDITDNIIVTNPVNINAVGTYTISYDVTDDGGNDATTVTREVTVVSSTFKGLPFLDEMVIDDNGSILWDDSDITIGYKGYPYIESDLSLTYTKYYFTFTNYLRLYTNPVGITHFIFDSSYLDTDGSYTTLGVDNSYTTLYDIEQALYQSISYEIIDFDVQTMKDRYISLINYKANTLLFLPPNKTIHGISWVTGDDDGHNSVYYDYTILNAGTTSFYFNFNDKQLTTNEDGSYTFIADSNGDASYTTLSIIEEAITNSNLSLDLDTWTNEYQTLSDYYISLDVDISVEDINTISLFSDKTDLDISVIAITNQGNTLDISDIVVQTGTFDTSVIGLYTITYSINELNYTFTAETVTRNIYVIDDISLVLFGDSSFNMNINEVYTELGFSALNSLQIDVSDQVVINSNLVSNVPGIYTITYTLVDFLGFQIEKTRNIFIFIDPYISFIGHGNDVQLIYTYLSTIYYNSYSAYNSIDQLVDNDQVDVSGNLNTDIIGTYTYTYSFTDEYENEAESKSRTFYVLDHLPPSSTTYITTVKNGIQYNGSFLWENGVDEGYNGAFYDVSFLLNDNNSFYFRFNSIELVKVDGSYEFQFTTSQSEYVSYTPINRIREAIETTTQKVLSANNALLNDIQTRIDNTHSIDSETNNILYDVWTKNMNTNNYNKALSTSSDGNIYVIHYTNGDINGDVTSESETFLTKYDTNGNILWTSLLGSSYIHSWQGITTSSDGNIYITGYTNENLDNIDNKINSGGKDAFLTKYDTNGNRVWTKIISSFDIISYSNGALDTVNNVDQDDVALGGDDEGIGVATSSDGNHIYITGYVSRSIQNRNNQSHIGMKDIFLTKFNINGDIVWTNILGTSNSEQGLGIATSSDGTSHVYITGYTTGDLDGIVNSGEKDVFLSKYDTHGSKLWTTLLGSSLNEEGLGIATASDSSIYITGYTKGTLNDNLNAGNKDIFLSKYDTNGNNTWTTLLGSSGSDEGVGIVTSSDSNSIYITGSSTENIENVSGNKGAFLIKYDINGNKSWTKILGSSEYDKGVGIAITNDIVYIIGTSYNSNLSTFYGFLKKLDRFDDFTKDQVITKANSILENWQTTIPPSSTSFYNLALLSIARQIFADEQDIIQINSQISTIITRDTWNSLGQTLADYVGYYNVKIILNNGKNVFFEINKPYIEYGYIVVDKYANVISTLADITNNINQNEFGTYQVYYDIYNDLYSAKRAIRNVEIGDSTPPIISLNGDGNSINLVIGNIYDDPVTAFDNVDGNITHKILISDNVNVCRVGAYTRQYQVSNLVGNTTYSSRTINIIEDRKCFPYSQDKMNHMSSNMLRSKMIQRKKKFHYNNSKSIYIINRINTKSESINKQLLLKLGKSLYDNYFKRIVQSSSIDVNEKNELLFMYNTIISSLTINDEKTLGIYVQTANEIKTKQTIKINNLIKNPYFTFYCTCINNIYSLSQSSHFIIKNMKLNYHLIPGKKYKFDVSDPTNSGYKMSLSSQKYLFKDVTNIHFIGTPGEPNACVIYIPSVSISLYRLFIYDKLQKSKSSFDQFGFIYETILIEYNYKVDKKNKHFTKYNIKYLNKNSELRAVYLKGPKFFFEDPSILPKGNIFKDRYDNHAQYTLCVGTYVIEHHDKDNPLALITTSENISIHGDISKSSYKYLYGLEDDDSLDDVYVFYYGTIFIDVDGDFGTCGLYSHVYGYNEMENIFTYGINPNHTIIERIQFMEITDVLSLIDEVKQTNPTISISEVEEILYYYDYDTTDYDTSYNAPFNFTSILTQSVPTINYVVKTSFTNLDRLSIYYDSSYLAIDNSFNVTSIDNTNITNYQEFLSSIFHIVEDTTYTGYYRIDSELHSMYSLDISNDIISFNDVWSIYRENNSSYTIFDLTSDSLIPYGRYSYNSTTTTFDFSTSSESSIDCSFYSQDDISLSMPYDFNPNNESYVSNDRVNWETQSITEIDSNSHYNGTTISSISTSYSDQVQSSGNSSYTEAAAISMLTDIVSTANANNFSLRYDISLYLLFRSTLLSSILESNTIVNGILGMNLVPYVYFTNETDDNGDYHPFMVILSYGISDKPNRLLDVAQPPGDGTDTYANSDVTRDATLSDYVIKIPLRDYGEVTNVSDNTLPDSLSTGSNYNYVSTSSIGVAIDGVPIYPVLNNTLTPAQEKAEITNTGIHVGQGLQLHYHADGHGAQQNGLNLYNSLDYSGNSHPPLIGFGYDGIALFGKYDSDYDTMYGYDIDLDDFGGHTHSDDNENDISFGYHYHAHELNASSESLSSSSYSLHILMKGAWKGEIDDIPEFWDTNNNQPSIKTRNTYTGHS</sequence>
<organism evidence="2">
    <name type="scientific">viral metagenome</name>
    <dbReference type="NCBI Taxonomy" id="1070528"/>
    <lineage>
        <taxon>unclassified sequences</taxon>
        <taxon>metagenomes</taxon>
        <taxon>organismal metagenomes</taxon>
    </lineage>
</organism>
<dbReference type="EMBL" id="MN740922">
    <property type="protein sequence ID" value="QHU18026.1"/>
    <property type="molecule type" value="Genomic_DNA"/>
</dbReference>
<dbReference type="Pfam" id="PF16403">
    <property type="entry name" value="Bact_surface_Ig-like"/>
    <property type="match status" value="4"/>
</dbReference>
<dbReference type="InterPro" id="IPR052918">
    <property type="entry name" value="Motility_Chemotaxis_Reg"/>
</dbReference>
<proteinExistence type="predicted"/>
<feature type="domain" description="Pesticidal crystal protein Cry22Aa Ig-like" evidence="1">
    <location>
        <begin position="315"/>
        <end position="387"/>
    </location>
</feature>